<dbReference type="PANTHER" id="PTHR44943:SF8">
    <property type="entry name" value="TPR REPEAT-CONTAINING PROTEIN MJ0263"/>
    <property type="match status" value="1"/>
</dbReference>
<dbReference type="SMART" id="SM00028">
    <property type="entry name" value="TPR"/>
    <property type="match status" value="3"/>
</dbReference>
<dbReference type="Gene3D" id="1.25.40.10">
    <property type="entry name" value="Tetratricopeptide repeat domain"/>
    <property type="match status" value="1"/>
</dbReference>
<evidence type="ECO:0000256" key="2">
    <source>
        <dbReference type="ARBA" id="ARBA00022803"/>
    </source>
</evidence>
<keyword evidence="6" id="KW-1185">Reference proteome</keyword>
<evidence type="ECO:0000256" key="1">
    <source>
        <dbReference type="ARBA" id="ARBA00022737"/>
    </source>
</evidence>
<evidence type="ECO:0000256" key="3">
    <source>
        <dbReference type="PROSITE-ProRule" id="PRU00339"/>
    </source>
</evidence>
<accession>A0A7V8SYL7</accession>
<organism evidence="5 6">
    <name type="scientific">Candidatus Acidiferrum panamense</name>
    <dbReference type="NCBI Taxonomy" id="2741543"/>
    <lineage>
        <taxon>Bacteria</taxon>
        <taxon>Pseudomonadati</taxon>
        <taxon>Acidobacteriota</taxon>
        <taxon>Terriglobia</taxon>
        <taxon>Candidatus Acidiferrales</taxon>
        <taxon>Candidatus Acidiferrum</taxon>
    </lineage>
</organism>
<comment type="caution">
    <text evidence="5">The sequence shown here is derived from an EMBL/GenBank/DDBJ whole genome shotgun (WGS) entry which is preliminary data.</text>
</comment>
<evidence type="ECO:0000313" key="5">
    <source>
        <dbReference type="EMBL" id="MBA0087465.1"/>
    </source>
</evidence>
<reference evidence="5" key="1">
    <citation type="submission" date="2020-06" db="EMBL/GenBank/DDBJ databases">
        <title>Legume-microbial interactions unlock mineral nutrients during tropical forest succession.</title>
        <authorList>
            <person name="Epihov D.Z."/>
        </authorList>
    </citation>
    <scope>NUCLEOTIDE SEQUENCE [LARGE SCALE GENOMIC DNA]</scope>
    <source>
        <strain evidence="5">Pan2503</strain>
    </source>
</reference>
<proteinExistence type="predicted"/>
<dbReference type="Pfam" id="PF13414">
    <property type="entry name" value="TPR_11"/>
    <property type="match status" value="1"/>
</dbReference>
<gene>
    <name evidence="5" type="ORF">HRJ53_20970</name>
</gene>
<feature type="repeat" description="TPR" evidence="3">
    <location>
        <begin position="166"/>
        <end position="199"/>
    </location>
</feature>
<keyword evidence="1" id="KW-0677">Repeat</keyword>
<evidence type="ECO:0000313" key="6">
    <source>
        <dbReference type="Proteomes" id="UP000567293"/>
    </source>
</evidence>
<keyword evidence="2 3" id="KW-0802">TPR repeat</keyword>
<dbReference type="SUPFAM" id="SSF48452">
    <property type="entry name" value="TPR-like"/>
    <property type="match status" value="1"/>
</dbReference>
<dbReference type="Proteomes" id="UP000567293">
    <property type="component" value="Unassembled WGS sequence"/>
</dbReference>
<evidence type="ECO:0000256" key="4">
    <source>
        <dbReference type="SAM" id="MobiDB-lite"/>
    </source>
</evidence>
<sequence>MLILAINLTLRLPIKSRKKWRMFMKALLTLAVSLLMVAPVFAQGEGVSRSQTPLSALHQGRAVQGEITSANYPLSSLTVLLGSNSGVPERADVNPDGSFEFRSADPGVHELTVTGPDGRVLYDEPVNIGGPGDRLSIRLPETPKASRASQGTVSIRQLQHNVPAQAQKALSKGRSAAAKGKTEEAMDEFREAIRIDPEFADAYNDLGALHASRGDLAAAVDEFRKAIDLVPDHRLALSNLCIVLGRMQRFDEAKPVARSALRIDPANATGIRDRAWRIRTRRPGARVSVPLRKHRPLPHHGQNQQPMRGRAASSI</sequence>
<dbReference type="EMBL" id="JACDQQ010002018">
    <property type="protein sequence ID" value="MBA0087465.1"/>
    <property type="molecule type" value="Genomic_DNA"/>
</dbReference>
<feature type="repeat" description="TPR" evidence="3">
    <location>
        <begin position="200"/>
        <end position="233"/>
    </location>
</feature>
<name>A0A7V8SYL7_9BACT</name>
<feature type="region of interest" description="Disordered" evidence="4">
    <location>
        <begin position="290"/>
        <end position="315"/>
    </location>
</feature>
<dbReference type="PANTHER" id="PTHR44943">
    <property type="entry name" value="CELLULOSE SYNTHASE OPERON PROTEIN C"/>
    <property type="match status" value="1"/>
</dbReference>
<dbReference type="InterPro" id="IPR051685">
    <property type="entry name" value="Ycf3/AcsC/BcsC/TPR_MFPF"/>
</dbReference>
<dbReference type="AlphaFoldDB" id="A0A7V8SYL7"/>
<dbReference type="InterPro" id="IPR011990">
    <property type="entry name" value="TPR-like_helical_dom_sf"/>
</dbReference>
<dbReference type="PROSITE" id="PS50293">
    <property type="entry name" value="TPR_REGION"/>
    <property type="match status" value="1"/>
</dbReference>
<dbReference type="InterPro" id="IPR019734">
    <property type="entry name" value="TPR_rpt"/>
</dbReference>
<dbReference type="PROSITE" id="PS50005">
    <property type="entry name" value="TPR"/>
    <property type="match status" value="2"/>
</dbReference>
<protein>
    <submittedName>
        <fullName evidence="5">Tetratricopeptide repeat protein</fullName>
    </submittedName>
</protein>